<accession>A0A564Y0I2</accession>
<evidence type="ECO:0000259" key="2">
    <source>
        <dbReference type="Pfam" id="PF15963"/>
    </source>
</evidence>
<dbReference type="GO" id="GO:0000126">
    <property type="term" value="C:transcription factor TFIIIB complex"/>
    <property type="evidence" value="ECO:0007669"/>
    <property type="project" value="TreeGrafter"/>
</dbReference>
<feature type="region of interest" description="Disordered" evidence="1">
    <location>
        <begin position="1"/>
        <end position="154"/>
    </location>
</feature>
<feature type="compositionally biased region" description="Basic and acidic residues" evidence="1">
    <location>
        <begin position="439"/>
        <end position="453"/>
    </location>
</feature>
<evidence type="ECO:0000313" key="3">
    <source>
        <dbReference type="EMBL" id="VUZ40656.1"/>
    </source>
</evidence>
<dbReference type="Proteomes" id="UP000321570">
    <property type="component" value="Unassembled WGS sequence"/>
</dbReference>
<feature type="region of interest" description="Disordered" evidence="1">
    <location>
        <begin position="405"/>
        <end position="453"/>
    </location>
</feature>
<dbReference type="InterPro" id="IPR009057">
    <property type="entry name" value="Homeodomain-like_sf"/>
</dbReference>
<sequence>MPKVFKPKIRLSVNQKNKKANQTEENPVSTPATLVGNDNQHKSPDKAEKSIEKPIENEIVETIVAEKPKSPEKSATPKKKAQSPSKKSTPKKCTISVVSSQSTSVDIDDPNSKNSAPRMSTKISPIKLFAVKPTPRKHQVYGDKPPPADKPLDRSTVTLRSLLNWIPVNKPPPRIRDINPNPPSSTIDSLVQPKSPTPSLKTNKKQDEPYTEDHDVSDEAIDPFAPQLRLDADGNIVLDEQSLQVEKSADESNIVRTHVAEEAGLYGTTYNSFRRRPIQHRGRKWTEKDTTRFYRALSTIGTDFYSMTKLFPDRSRSQLLKKFKREERLFPHLVDDALKNKRNYDVTVFYTSESEEENYEKLTKEAIKEKRKARKSKSTSEPKLRSTCDISALIDEVLARHAATANNINNNNEEKGEGSETGSGESEGEVLPRKRRRLDPKGRRVREKSPRVSLKDMIEKTAAEVASNIVSDSISQ</sequence>
<dbReference type="GO" id="GO:0070898">
    <property type="term" value="P:RNA polymerase III preinitiation complex assembly"/>
    <property type="evidence" value="ECO:0007669"/>
    <property type="project" value="TreeGrafter"/>
</dbReference>
<organism evidence="3 4">
    <name type="scientific">Hymenolepis diminuta</name>
    <name type="common">Rat tapeworm</name>
    <dbReference type="NCBI Taxonomy" id="6216"/>
    <lineage>
        <taxon>Eukaryota</taxon>
        <taxon>Metazoa</taxon>
        <taxon>Spiralia</taxon>
        <taxon>Lophotrochozoa</taxon>
        <taxon>Platyhelminthes</taxon>
        <taxon>Cestoda</taxon>
        <taxon>Eucestoda</taxon>
        <taxon>Cyclophyllidea</taxon>
        <taxon>Hymenolepididae</taxon>
        <taxon>Hymenolepis</taxon>
    </lineage>
</organism>
<dbReference type="Pfam" id="PF15963">
    <property type="entry name" value="Myb_DNA-bind_7"/>
    <property type="match status" value="1"/>
</dbReference>
<feature type="compositionally biased region" description="Low complexity" evidence="1">
    <location>
        <begin position="82"/>
        <end position="105"/>
    </location>
</feature>
<dbReference type="GO" id="GO:0001156">
    <property type="term" value="F:TFIIIC-class transcription factor complex binding"/>
    <property type="evidence" value="ECO:0007669"/>
    <property type="project" value="TreeGrafter"/>
</dbReference>
<dbReference type="AlphaFoldDB" id="A0A564Y0I2"/>
<gene>
    <name evidence="3" type="ORF">WMSIL1_LOCUS1663</name>
</gene>
<dbReference type="PANTHER" id="PTHR22929">
    <property type="entry name" value="RNA POLYMERASE III TRANSCRIPTION INITIATION FACTOR B"/>
    <property type="match status" value="1"/>
</dbReference>
<dbReference type="EMBL" id="CABIJS010000038">
    <property type="protein sequence ID" value="VUZ40656.1"/>
    <property type="molecule type" value="Genomic_DNA"/>
</dbReference>
<feature type="compositionally biased region" description="Basic and acidic residues" evidence="1">
    <location>
        <begin position="39"/>
        <end position="56"/>
    </location>
</feature>
<name>A0A564Y0I2_HYMDI</name>
<dbReference type="SUPFAM" id="SSF46689">
    <property type="entry name" value="Homeodomain-like"/>
    <property type="match status" value="1"/>
</dbReference>
<proteinExistence type="predicted"/>
<protein>
    <recommendedName>
        <fullName evidence="2">Transcription factor TFIIIB component B'' Myb domain-containing protein</fullName>
    </recommendedName>
</protein>
<feature type="compositionally biased region" description="Basic and acidic residues" evidence="1">
    <location>
        <begin position="204"/>
        <end position="214"/>
    </location>
</feature>
<reference evidence="3 4" key="1">
    <citation type="submission" date="2019-07" db="EMBL/GenBank/DDBJ databases">
        <authorList>
            <person name="Jastrzebski P J."/>
            <person name="Paukszto L."/>
            <person name="Jastrzebski P J."/>
        </authorList>
    </citation>
    <scope>NUCLEOTIDE SEQUENCE [LARGE SCALE GENOMIC DNA]</scope>
    <source>
        <strain evidence="3 4">WMS-il1</strain>
    </source>
</reference>
<evidence type="ECO:0000256" key="1">
    <source>
        <dbReference type="SAM" id="MobiDB-lite"/>
    </source>
</evidence>
<feature type="compositionally biased region" description="Polar residues" evidence="1">
    <location>
        <begin position="184"/>
        <end position="201"/>
    </location>
</feature>
<keyword evidence="4" id="KW-1185">Reference proteome</keyword>
<feature type="region of interest" description="Disordered" evidence="1">
    <location>
        <begin position="168"/>
        <end position="218"/>
    </location>
</feature>
<dbReference type="InterPro" id="IPR039467">
    <property type="entry name" value="TFIIIB_B''_Myb"/>
</dbReference>
<dbReference type="PANTHER" id="PTHR22929:SF0">
    <property type="entry name" value="TRANSCRIPTION FACTOR TFIIIB COMPONENT B'' HOMOLOG"/>
    <property type="match status" value="1"/>
</dbReference>
<feature type="compositionally biased region" description="Polar residues" evidence="1">
    <location>
        <begin position="112"/>
        <end position="123"/>
    </location>
</feature>
<feature type="domain" description="Transcription factor TFIIIB component B'' Myb" evidence="2">
    <location>
        <begin position="281"/>
        <end position="357"/>
    </location>
</feature>
<feature type="compositionally biased region" description="Polar residues" evidence="1">
    <location>
        <begin position="23"/>
        <end position="38"/>
    </location>
</feature>
<evidence type="ECO:0000313" key="4">
    <source>
        <dbReference type="Proteomes" id="UP000321570"/>
    </source>
</evidence>